<keyword evidence="4 6" id="KW-1133">Transmembrane helix</keyword>
<evidence type="ECO:0000313" key="7">
    <source>
        <dbReference type="EMBL" id="MSU00106.1"/>
    </source>
</evidence>
<dbReference type="InterPro" id="IPR017039">
    <property type="entry name" value="Virul_fac_BrkB"/>
</dbReference>
<dbReference type="AlphaFoldDB" id="A0A6N7XED1"/>
<dbReference type="EMBL" id="VUNQ01000002">
    <property type="protein sequence ID" value="MSU00106.1"/>
    <property type="molecule type" value="Genomic_DNA"/>
</dbReference>
<keyword evidence="5 6" id="KW-0472">Membrane</keyword>
<feature type="transmembrane region" description="Helical" evidence="6">
    <location>
        <begin position="43"/>
        <end position="65"/>
    </location>
</feature>
<evidence type="ECO:0000256" key="6">
    <source>
        <dbReference type="SAM" id="Phobius"/>
    </source>
</evidence>
<proteinExistence type="predicted"/>
<organism evidence="7 8">
    <name type="scientific">Tissierella pigra</name>
    <dbReference type="NCBI Taxonomy" id="2607614"/>
    <lineage>
        <taxon>Bacteria</taxon>
        <taxon>Bacillati</taxon>
        <taxon>Bacillota</taxon>
        <taxon>Tissierellia</taxon>
        <taxon>Tissierellales</taxon>
        <taxon>Tissierellaceae</taxon>
        <taxon>Tissierella</taxon>
    </lineage>
</organism>
<reference evidence="7 8" key="1">
    <citation type="submission" date="2019-09" db="EMBL/GenBank/DDBJ databases">
        <title>In-depth cultivation of the pig gut microbiome towards novel bacterial diversity and tailored functional studies.</title>
        <authorList>
            <person name="Wylensek D."/>
            <person name="Hitch T.C.A."/>
            <person name="Clavel T."/>
        </authorList>
    </citation>
    <scope>NUCLEOTIDE SEQUENCE [LARGE SCALE GENOMIC DNA]</scope>
    <source>
        <strain evidence="7 8">WCA3-693-APC-4?</strain>
    </source>
</reference>
<gene>
    <name evidence="7" type="ORF">FYJ83_01320</name>
</gene>
<sequence>MYSWGGVFLLNWLDKYNNKNSRFLKELLFRIGDDNVTAIGAQLSYYLILSIFPFLIFFLNILTYTPIAREDVLHSIIVLLPMDTQRIIYTLLVETITTSSETLLSLSAITGLWAASKGIMALIRALNKAYDVNETRNYIELRAMAILFTLALLFLLLIVLLTLVFGEVLGNRLFDFLGITQKFISFWRYFRVIISLGFMILIFALLYRFIPSIRSHGKISLKSAMPGAIFASIGWIFTSTIFSYYVNNFANYGKTYGSLGGIIVLLIWLYMSSIIIILGGEINATLWYVKNN</sequence>
<evidence type="ECO:0000256" key="3">
    <source>
        <dbReference type="ARBA" id="ARBA00022692"/>
    </source>
</evidence>
<evidence type="ECO:0000256" key="4">
    <source>
        <dbReference type="ARBA" id="ARBA00022989"/>
    </source>
</evidence>
<dbReference type="PANTHER" id="PTHR30213:SF0">
    <property type="entry name" value="UPF0761 MEMBRANE PROTEIN YIHY"/>
    <property type="match status" value="1"/>
</dbReference>
<keyword evidence="2" id="KW-1003">Cell membrane</keyword>
<comment type="caution">
    <text evidence="7">The sequence shown here is derived from an EMBL/GenBank/DDBJ whole genome shotgun (WGS) entry which is preliminary data.</text>
</comment>
<dbReference type="PIRSF" id="PIRSF035875">
    <property type="entry name" value="RNase_BN"/>
    <property type="match status" value="1"/>
</dbReference>
<dbReference type="Proteomes" id="UP000469523">
    <property type="component" value="Unassembled WGS sequence"/>
</dbReference>
<dbReference type="NCBIfam" id="TIGR00765">
    <property type="entry name" value="yihY_not_rbn"/>
    <property type="match status" value="1"/>
</dbReference>
<evidence type="ECO:0000256" key="1">
    <source>
        <dbReference type="ARBA" id="ARBA00004651"/>
    </source>
</evidence>
<evidence type="ECO:0000256" key="2">
    <source>
        <dbReference type="ARBA" id="ARBA00022475"/>
    </source>
</evidence>
<feature type="transmembrane region" description="Helical" evidence="6">
    <location>
        <begin position="186"/>
        <end position="207"/>
    </location>
</feature>
<feature type="transmembrane region" description="Helical" evidence="6">
    <location>
        <begin position="144"/>
        <end position="166"/>
    </location>
</feature>
<evidence type="ECO:0000256" key="5">
    <source>
        <dbReference type="ARBA" id="ARBA00023136"/>
    </source>
</evidence>
<feature type="transmembrane region" description="Helical" evidence="6">
    <location>
        <begin position="104"/>
        <end position="123"/>
    </location>
</feature>
<comment type="subcellular location">
    <subcellularLocation>
        <location evidence="1">Cell membrane</location>
        <topology evidence="1">Multi-pass membrane protein</topology>
    </subcellularLocation>
</comment>
<protein>
    <submittedName>
        <fullName evidence="7">YihY/virulence factor BrkB family protein</fullName>
    </submittedName>
</protein>
<name>A0A6N7XED1_9FIRM</name>
<feature type="transmembrane region" description="Helical" evidence="6">
    <location>
        <begin position="72"/>
        <end position="92"/>
    </location>
</feature>
<dbReference type="PANTHER" id="PTHR30213">
    <property type="entry name" value="INNER MEMBRANE PROTEIN YHJD"/>
    <property type="match status" value="1"/>
</dbReference>
<accession>A0A6N7XED1</accession>
<feature type="transmembrane region" description="Helical" evidence="6">
    <location>
        <begin position="258"/>
        <end position="280"/>
    </location>
</feature>
<keyword evidence="8" id="KW-1185">Reference proteome</keyword>
<dbReference type="GO" id="GO:0005886">
    <property type="term" value="C:plasma membrane"/>
    <property type="evidence" value="ECO:0007669"/>
    <property type="project" value="UniProtKB-SubCell"/>
</dbReference>
<dbReference type="Pfam" id="PF03631">
    <property type="entry name" value="Virul_fac_BrkB"/>
    <property type="match status" value="1"/>
</dbReference>
<keyword evidence="3 6" id="KW-0812">Transmembrane</keyword>
<evidence type="ECO:0000313" key="8">
    <source>
        <dbReference type="Proteomes" id="UP000469523"/>
    </source>
</evidence>
<feature type="transmembrane region" description="Helical" evidence="6">
    <location>
        <begin position="228"/>
        <end position="246"/>
    </location>
</feature>